<name>E4TWJ0_SULKY</name>
<dbReference type="STRING" id="709032.Sulku_1145"/>
<keyword evidence="2" id="KW-0808">Transferase</keyword>
<dbReference type="RefSeq" id="WP_013460005.1">
    <property type="nucleotide sequence ID" value="NC_014762.1"/>
</dbReference>
<dbReference type="PANTHER" id="PTHR43591">
    <property type="entry name" value="METHYLTRANSFERASE"/>
    <property type="match status" value="1"/>
</dbReference>
<organism evidence="2 3">
    <name type="scientific">Sulfuricurvum kujiense (strain ATCC BAA-921 / DSM 16994 / JCM 11577 / YK-1)</name>
    <dbReference type="NCBI Taxonomy" id="709032"/>
    <lineage>
        <taxon>Bacteria</taxon>
        <taxon>Pseudomonadati</taxon>
        <taxon>Campylobacterota</taxon>
        <taxon>Epsilonproteobacteria</taxon>
        <taxon>Campylobacterales</taxon>
        <taxon>Sulfurimonadaceae</taxon>
        <taxon>Sulfuricurvum</taxon>
    </lineage>
</organism>
<dbReference type="GO" id="GO:0032259">
    <property type="term" value="P:methylation"/>
    <property type="evidence" value="ECO:0007669"/>
    <property type="project" value="UniProtKB-KW"/>
</dbReference>
<evidence type="ECO:0000313" key="2">
    <source>
        <dbReference type="EMBL" id="ADR33808.1"/>
    </source>
</evidence>
<feature type="domain" description="Methyltransferase type 11" evidence="1">
    <location>
        <begin position="41"/>
        <end position="139"/>
    </location>
</feature>
<dbReference type="EMBL" id="CP002355">
    <property type="protein sequence ID" value="ADR33808.1"/>
    <property type="molecule type" value="Genomic_DNA"/>
</dbReference>
<keyword evidence="3" id="KW-1185">Reference proteome</keyword>
<gene>
    <name evidence="2" type="ordered locus">Sulku_1145</name>
</gene>
<dbReference type="InterPro" id="IPR013216">
    <property type="entry name" value="Methyltransf_11"/>
</dbReference>
<dbReference type="Gene3D" id="3.40.50.150">
    <property type="entry name" value="Vaccinia Virus protein VP39"/>
    <property type="match status" value="1"/>
</dbReference>
<dbReference type="GO" id="GO:0008757">
    <property type="term" value="F:S-adenosylmethionine-dependent methyltransferase activity"/>
    <property type="evidence" value="ECO:0007669"/>
    <property type="project" value="InterPro"/>
</dbReference>
<dbReference type="AlphaFoldDB" id="E4TWJ0"/>
<dbReference type="HOGENOM" id="CLU_088165_0_0_7"/>
<reference evidence="2 3" key="1">
    <citation type="journal article" date="2012" name="Stand. Genomic Sci.">
        <title>Complete genome sequence of the sulfur compounds oxidizing chemolithoautotroph Sulfuricurvum kujiense type strain (YK-1(T)).</title>
        <authorList>
            <person name="Han C."/>
            <person name="Kotsyurbenko O."/>
            <person name="Chertkov O."/>
            <person name="Held B."/>
            <person name="Lapidus A."/>
            <person name="Nolan M."/>
            <person name="Lucas S."/>
            <person name="Hammon N."/>
            <person name="Deshpande S."/>
            <person name="Cheng J.F."/>
            <person name="Tapia R."/>
            <person name="Goodwin L.A."/>
            <person name="Pitluck S."/>
            <person name="Liolios K."/>
            <person name="Pagani I."/>
            <person name="Ivanova N."/>
            <person name="Mavromatis K."/>
            <person name="Mikhailova N."/>
            <person name="Pati A."/>
            <person name="Chen A."/>
            <person name="Palaniappan K."/>
            <person name="Land M."/>
            <person name="Hauser L."/>
            <person name="Chang Y.J."/>
            <person name="Jeffries C.D."/>
            <person name="Brambilla E.M."/>
            <person name="Rohde M."/>
            <person name="Spring S."/>
            <person name="Sikorski J."/>
            <person name="Goker M."/>
            <person name="Woyke T."/>
            <person name="Bristow J."/>
            <person name="Eisen J.A."/>
            <person name="Markowitz V."/>
            <person name="Hugenholtz P."/>
            <person name="Kyrpides N.C."/>
            <person name="Klenk H.P."/>
            <person name="Detter J.C."/>
        </authorList>
    </citation>
    <scope>NUCLEOTIDE SEQUENCE [LARGE SCALE GENOMIC DNA]</scope>
    <source>
        <strain evidence="3">ATCC BAA-921 / DSM 16994 / JCM 11577 / YK-1</strain>
    </source>
</reference>
<protein>
    <submittedName>
        <fullName evidence="2">Methyltransferase type 11</fullName>
    </submittedName>
</protein>
<dbReference type="SUPFAM" id="SSF53335">
    <property type="entry name" value="S-adenosyl-L-methionine-dependent methyltransferases"/>
    <property type="match status" value="1"/>
</dbReference>
<dbReference type="OrthoDB" id="9772751at2"/>
<sequence length="205" mass="22795">MKGATNPQSFDCIVREVFAPIYPVIAEQIKNVTSITEGRCLDAGCGTGALGIAMAKITDLHITFFDQSEEMLDLVFGYTFTNNLLERSALVCGDIHAIPLPDEDVHLVISRGSSPFWDDWHKAYSEILRILKPGGMAYIGGGFGNAKLRETIIATMSERNPDWRSPFKDRIQPEREALPEILASLKPSEYQIIDDESGFWAVITK</sequence>
<accession>E4TWJ0</accession>
<evidence type="ECO:0000313" key="3">
    <source>
        <dbReference type="Proteomes" id="UP000008721"/>
    </source>
</evidence>
<evidence type="ECO:0000259" key="1">
    <source>
        <dbReference type="Pfam" id="PF08241"/>
    </source>
</evidence>
<keyword evidence="2" id="KW-0489">Methyltransferase</keyword>
<dbReference type="eggNOG" id="COG2226">
    <property type="taxonomic scope" value="Bacteria"/>
</dbReference>
<proteinExistence type="predicted"/>
<dbReference type="CDD" id="cd02440">
    <property type="entry name" value="AdoMet_MTases"/>
    <property type="match status" value="1"/>
</dbReference>
<dbReference type="Proteomes" id="UP000008721">
    <property type="component" value="Chromosome"/>
</dbReference>
<dbReference type="Pfam" id="PF08241">
    <property type="entry name" value="Methyltransf_11"/>
    <property type="match status" value="1"/>
</dbReference>
<dbReference type="KEGG" id="sku:Sulku_1145"/>
<dbReference type="InterPro" id="IPR029063">
    <property type="entry name" value="SAM-dependent_MTases_sf"/>
</dbReference>